<dbReference type="InterPro" id="IPR002017">
    <property type="entry name" value="Spectrin_repeat"/>
</dbReference>
<gene>
    <name evidence="2" type="ORF">KXQ929_LOCUS52173</name>
</gene>
<sequence length="163" mass="19285">TSVASEDIPNSLNEAEQLLNQHQTIKEEIDRYGPDYAQMKDYGHRVIRDADTTDPQYIFLRERLNALDDGWNELDQMWHQKKNMLTEAMQYQMFARDSNQAEILLNHQEAYLAREREQKPKSFDDVEILIKKHEDFVTTMTANEDKIQGVCSFAQRLCQENHY</sequence>
<proteinExistence type="predicted"/>
<feature type="non-terminal residue" evidence="2">
    <location>
        <position position="1"/>
    </location>
</feature>
<comment type="caution">
    <text evidence="2">The sequence shown here is derived from an EMBL/GenBank/DDBJ whole genome shotgun (WGS) entry which is preliminary data.</text>
</comment>
<keyword evidence="1" id="KW-0677">Repeat</keyword>
<dbReference type="SMART" id="SM00150">
    <property type="entry name" value="SPEC"/>
    <property type="match status" value="2"/>
</dbReference>
<name>A0A820QCW0_9BILA</name>
<evidence type="ECO:0008006" key="4">
    <source>
        <dbReference type="Google" id="ProtNLM"/>
    </source>
</evidence>
<evidence type="ECO:0000313" key="2">
    <source>
        <dbReference type="EMBL" id="CAF4420674.1"/>
    </source>
</evidence>
<dbReference type="PANTHER" id="PTHR11915">
    <property type="entry name" value="SPECTRIN/FILAMIN RELATED CYTOSKELETAL PROTEIN"/>
    <property type="match status" value="1"/>
</dbReference>
<evidence type="ECO:0000256" key="1">
    <source>
        <dbReference type="ARBA" id="ARBA00022737"/>
    </source>
</evidence>
<accession>A0A820QCW0</accession>
<reference evidence="2" key="1">
    <citation type="submission" date="2021-02" db="EMBL/GenBank/DDBJ databases">
        <authorList>
            <person name="Nowell W R."/>
        </authorList>
    </citation>
    <scope>NUCLEOTIDE SEQUENCE</scope>
</reference>
<feature type="non-terminal residue" evidence="2">
    <location>
        <position position="163"/>
    </location>
</feature>
<dbReference type="Proteomes" id="UP000663868">
    <property type="component" value="Unassembled WGS sequence"/>
</dbReference>
<evidence type="ECO:0000313" key="3">
    <source>
        <dbReference type="Proteomes" id="UP000663868"/>
    </source>
</evidence>
<dbReference type="CDD" id="cd00176">
    <property type="entry name" value="SPEC"/>
    <property type="match status" value="1"/>
</dbReference>
<organism evidence="2 3">
    <name type="scientific">Adineta steineri</name>
    <dbReference type="NCBI Taxonomy" id="433720"/>
    <lineage>
        <taxon>Eukaryota</taxon>
        <taxon>Metazoa</taxon>
        <taxon>Spiralia</taxon>
        <taxon>Gnathifera</taxon>
        <taxon>Rotifera</taxon>
        <taxon>Eurotatoria</taxon>
        <taxon>Bdelloidea</taxon>
        <taxon>Adinetida</taxon>
        <taxon>Adinetidae</taxon>
        <taxon>Adineta</taxon>
    </lineage>
</organism>
<dbReference type="Gene3D" id="1.20.58.60">
    <property type="match status" value="2"/>
</dbReference>
<dbReference type="EMBL" id="CAJOBB010027096">
    <property type="protein sequence ID" value="CAF4420674.1"/>
    <property type="molecule type" value="Genomic_DNA"/>
</dbReference>
<dbReference type="Pfam" id="PF00435">
    <property type="entry name" value="Spectrin"/>
    <property type="match status" value="2"/>
</dbReference>
<dbReference type="SUPFAM" id="SSF46966">
    <property type="entry name" value="Spectrin repeat"/>
    <property type="match status" value="2"/>
</dbReference>
<protein>
    <recommendedName>
        <fullName evidence="4">Alpha spectrin</fullName>
    </recommendedName>
</protein>
<dbReference type="AlphaFoldDB" id="A0A820QCW0"/>
<dbReference type="InterPro" id="IPR018159">
    <property type="entry name" value="Spectrin/alpha-actinin"/>
</dbReference>